<gene>
    <name evidence="5" type="ORF">HCN44_010241</name>
</gene>
<evidence type="ECO:0000256" key="1">
    <source>
        <dbReference type="ARBA" id="ARBA00004613"/>
    </source>
</evidence>
<dbReference type="InterPro" id="IPR001283">
    <property type="entry name" value="CRISP-related"/>
</dbReference>
<evidence type="ECO:0000313" key="6">
    <source>
        <dbReference type="Proteomes" id="UP000639338"/>
    </source>
</evidence>
<dbReference type="Proteomes" id="UP000639338">
    <property type="component" value="Unassembled WGS sequence"/>
</dbReference>
<dbReference type="EMBL" id="JACMRX010000003">
    <property type="protein sequence ID" value="KAF7993646.1"/>
    <property type="molecule type" value="Genomic_DNA"/>
</dbReference>
<name>A0A834XZD1_APHGI</name>
<reference evidence="5 6" key="1">
    <citation type="submission" date="2020-08" db="EMBL/GenBank/DDBJ databases">
        <title>Aphidius gifuensis genome sequencing and assembly.</title>
        <authorList>
            <person name="Du Z."/>
        </authorList>
    </citation>
    <scope>NUCLEOTIDE SEQUENCE [LARGE SCALE GENOMIC DNA]</scope>
    <source>
        <strain evidence="5">YNYX2018</strain>
        <tissue evidence="5">Adults</tissue>
    </source>
</reference>
<proteinExistence type="predicted"/>
<dbReference type="PRINTS" id="PR00838">
    <property type="entry name" value="V5ALLERGEN"/>
</dbReference>
<dbReference type="OrthoDB" id="414826at2759"/>
<keyword evidence="2" id="KW-0964">Secreted</keyword>
<evidence type="ECO:0000256" key="3">
    <source>
        <dbReference type="ARBA" id="ARBA00023157"/>
    </source>
</evidence>
<evidence type="ECO:0000256" key="2">
    <source>
        <dbReference type="ARBA" id="ARBA00022525"/>
    </source>
</evidence>
<dbReference type="InterPro" id="IPR035940">
    <property type="entry name" value="CAP_sf"/>
</dbReference>
<dbReference type="InterPro" id="IPR002413">
    <property type="entry name" value="V5_allergen-like"/>
</dbReference>
<dbReference type="Pfam" id="PF00188">
    <property type="entry name" value="CAP"/>
    <property type="match status" value="1"/>
</dbReference>
<dbReference type="InterPro" id="IPR018244">
    <property type="entry name" value="Allrgn_V5/Tpx1_CS"/>
</dbReference>
<dbReference type="PROSITE" id="PS01010">
    <property type="entry name" value="CRISP_2"/>
    <property type="match status" value="1"/>
</dbReference>
<dbReference type="CDD" id="cd05380">
    <property type="entry name" value="CAP_euk"/>
    <property type="match status" value="1"/>
</dbReference>
<dbReference type="AlphaFoldDB" id="A0A834XZD1"/>
<comment type="caution">
    <text evidence="5">The sequence shown here is derived from an EMBL/GenBank/DDBJ whole genome shotgun (WGS) entry which is preliminary data.</text>
</comment>
<dbReference type="GO" id="GO:0005576">
    <property type="term" value="C:extracellular region"/>
    <property type="evidence" value="ECO:0007669"/>
    <property type="project" value="UniProtKB-SubCell"/>
</dbReference>
<sequence>MCLYPIDQPGAACNRLDSKKLSDDDKLELIHVHNDFRAKVASGGEQRGLGGGQPAGNIPSLVWDEGLAKVAQRWATQCNFNHDECRNTETFEAGQNIAIQSASDGYDSSMTKLVTMWYDEVKDFDPQNVQHYVFDTKTGHYSQLVWGTTRYFGCGIAKYFDGQWYSTYLVCNYGPSGNYQDEPVYKTV</sequence>
<dbReference type="PRINTS" id="PR00837">
    <property type="entry name" value="V5TPXLIKE"/>
</dbReference>
<evidence type="ECO:0000313" key="5">
    <source>
        <dbReference type="EMBL" id="KAF7993646.1"/>
    </source>
</evidence>
<organism evidence="5 6">
    <name type="scientific">Aphidius gifuensis</name>
    <name type="common">Parasitoid wasp</name>
    <dbReference type="NCBI Taxonomy" id="684658"/>
    <lineage>
        <taxon>Eukaryota</taxon>
        <taxon>Metazoa</taxon>
        <taxon>Ecdysozoa</taxon>
        <taxon>Arthropoda</taxon>
        <taxon>Hexapoda</taxon>
        <taxon>Insecta</taxon>
        <taxon>Pterygota</taxon>
        <taxon>Neoptera</taxon>
        <taxon>Endopterygota</taxon>
        <taxon>Hymenoptera</taxon>
        <taxon>Apocrita</taxon>
        <taxon>Ichneumonoidea</taxon>
        <taxon>Braconidae</taxon>
        <taxon>Aphidiinae</taxon>
        <taxon>Aphidius</taxon>
    </lineage>
</organism>
<dbReference type="PROSITE" id="PS01009">
    <property type="entry name" value="CRISP_1"/>
    <property type="match status" value="1"/>
</dbReference>
<dbReference type="Gene3D" id="3.40.33.10">
    <property type="entry name" value="CAP"/>
    <property type="match status" value="1"/>
</dbReference>
<dbReference type="SMART" id="SM00198">
    <property type="entry name" value="SCP"/>
    <property type="match status" value="1"/>
</dbReference>
<comment type="subcellular location">
    <subcellularLocation>
        <location evidence="1">Secreted</location>
    </subcellularLocation>
</comment>
<keyword evidence="6" id="KW-1185">Reference proteome</keyword>
<feature type="domain" description="SCP" evidence="4">
    <location>
        <begin position="24"/>
        <end position="181"/>
    </location>
</feature>
<protein>
    <recommendedName>
        <fullName evidence="4">SCP domain-containing protein</fullName>
    </recommendedName>
</protein>
<dbReference type="InterPro" id="IPR014044">
    <property type="entry name" value="CAP_dom"/>
</dbReference>
<dbReference type="SUPFAM" id="SSF55797">
    <property type="entry name" value="PR-1-like"/>
    <property type="match status" value="1"/>
</dbReference>
<accession>A0A834XZD1</accession>
<dbReference type="PANTHER" id="PTHR10334">
    <property type="entry name" value="CYSTEINE-RICH SECRETORY PROTEIN-RELATED"/>
    <property type="match status" value="1"/>
</dbReference>
<evidence type="ECO:0000259" key="4">
    <source>
        <dbReference type="SMART" id="SM00198"/>
    </source>
</evidence>
<keyword evidence="3" id="KW-1015">Disulfide bond</keyword>